<evidence type="ECO:0000313" key="5">
    <source>
        <dbReference type="EMBL" id="CAY70887.1"/>
    </source>
</evidence>
<dbReference type="PANTHER" id="PTHR37534">
    <property type="entry name" value="TRANSCRIPTIONAL ACTIVATOR PROTEIN UGA3"/>
    <property type="match status" value="1"/>
</dbReference>
<dbReference type="InterPro" id="IPR036864">
    <property type="entry name" value="Zn2-C6_fun-type_DNA-bd_sf"/>
</dbReference>
<keyword evidence="6" id="KW-1185">Reference proteome</keyword>
<dbReference type="InParanoid" id="C4R5Q1"/>
<dbReference type="STRING" id="644223.C4R5Q1"/>
<dbReference type="RefSeq" id="XP_002493066.1">
    <property type="nucleotide sequence ID" value="XM_002493021.1"/>
</dbReference>
<keyword evidence="2" id="KW-0539">Nucleus</keyword>
<feature type="compositionally biased region" description="Low complexity" evidence="3">
    <location>
        <begin position="337"/>
        <end position="354"/>
    </location>
</feature>
<comment type="subcellular location">
    <subcellularLocation>
        <location evidence="1">Nucleus</location>
    </subcellularLocation>
</comment>
<feature type="domain" description="Zn(2)-C6 fungal-type" evidence="4">
    <location>
        <begin position="64"/>
        <end position="95"/>
    </location>
</feature>
<evidence type="ECO:0000256" key="3">
    <source>
        <dbReference type="SAM" id="MobiDB-lite"/>
    </source>
</evidence>
<dbReference type="CDD" id="cd12148">
    <property type="entry name" value="fungal_TF_MHR"/>
    <property type="match status" value="1"/>
</dbReference>
<dbReference type="SUPFAM" id="SSF57701">
    <property type="entry name" value="Zn2/Cys6 DNA-binding domain"/>
    <property type="match status" value="1"/>
</dbReference>
<feature type="region of interest" description="Disordered" evidence="3">
    <location>
        <begin position="320"/>
        <end position="366"/>
    </location>
</feature>
<dbReference type="InterPro" id="IPR021858">
    <property type="entry name" value="Fun_TF"/>
</dbReference>
<dbReference type="PANTHER" id="PTHR37534:SF4">
    <property type="entry name" value="ZN(II)2CYS6 TRANSCRIPTION FACTOR (EUROFUNG)"/>
    <property type="match status" value="1"/>
</dbReference>
<dbReference type="EMBL" id="FN392321">
    <property type="protein sequence ID" value="CAY70887.1"/>
    <property type="molecule type" value="Genomic_DNA"/>
</dbReference>
<dbReference type="GO" id="GO:0008270">
    <property type="term" value="F:zinc ion binding"/>
    <property type="evidence" value="ECO:0007669"/>
    <property type="project" value="InterPro"/>
</dbReference>
<sequence>MSTAAPIKEESQFAHLTLMNKDIPSNAKQAKSKVSAAPAKTGSKSAGGSGNNNAAPVKKRVRTGCLTCRKKHKKCDENRNPKCDFCTLKGLECVWPENNKKNIFVNNSMKDFLGKKTVDGADSLNLAVNLQQQQSSNTIANQSLSSIGLESFGYGSGIKNEFNFQDLIGSNSGSSDPTFSVDADEAQKLDISNKNSRKRQKLGLLPVSNATSHLNGFNGMSNGKSHSFSSPSGTNDDELSGLMFNSPSFNPLTVNDSTNNSNHNIGLSPMSCLFSTVQEASQKKHGNSSRHFSYPSGPEDLWFNEFQKQALTANGENAVQQGDDASKNNTAIPKDQSSNSSIFSSRSSAASSNSGDDIGRMGPFSKGPEIEFNYDSFLESLKAESPSSSKYNLPETLKEYMTLSSSHLNSQHSDTLANGTNGNYSSTVSNNLSLSLNSFSFSDKFSLSPPTITDAEKFSLMRNFIDNISPWFDTFDNTKQFGTKIPVLAKKCSSLYYAILAISSRQRERIKKEHNEKTLQCYQYSLQQLIPTVQSSNNIEYIITCILLSVFHIMSSEPSTQRDIIVSLAKYIQACNINGFTSNDKLEKSIFWNYVNLDLATCAIGEESMVIPFSYWVKETTDYKTIQDVKPFFTKKTSTTTDDDLDDMYAIYMLYISGRIINLLNCRDAKLNFEPKWEFLWNELNEWELNKPLTFQSIVQFKANDESQGGSTFPTVLFSNSRSCYSNQLYHMSYIILVQNKPRLYKIPFTTVSASMSSPSDNKAGMSASSTPASDHHASGDHLSPRSVEPSLSTTLSPPPNANGAGNKFRSTLWHAKQICGISINNNHNSNLAAKVNSLQPLWHAGKLISSKSEHTQLLKLLNNLECATGWPMNWKGKELIDYWNVEE</sequence>
<dbReference type="Proteomes" id="UP000000314">
    <property type="component" value="Chromosome 3"/>
</dbReference>
<dbReference type="GO" id="GO:0045944">
    <property type="term" value="P:positive regulation of transcription by RNA polymerase II"/>
    <property type="evidence" value="ECO:0007669"/>
    <property type="project" value="TreeGrafter"/>
</dbReference>
<dbReference type="HOGENOM" id="CLU_008719_5_1_1"/>
<evidence type="ECO:0000259" key="4">
    <source>
        <dbReference type="PROSITE" id="PS50048"/>
    </source>
</evidence>
<accession>C4R5Q1</accession>
<dbReference type="KEGG" id="ppa:PAS_chr3_0836"/>
<dbReference type="OrthoDB" id="415590at2759"/>
<dbReference type="PROSITE" id="PS00463">
    <property type="entry name" value="ZN2_CY6_FUNGAL_1"/>
    <property type="match status" value="1"/>
</dbReference>
<dbReference type="eggNOG" id="ENOG502QTCC">
    <property type="taxonomic scope" value="Eukaryota"/>
</dbReference>
<feature type="region of interest" description="Disordered" evidence="3">
    <location>
        <begin position="754"/>
        <end position="808"/>
    </location>
</feature>
<protein>
    <recommendedName>
        <fullName evidence="4">Zn(2)-C6 fungal-type domain-containing protein</fullName>
    </recommendedName>
</protein>
<evidence type="ECO:0000256" key="1">
    <source>
        <dbReference type="ARBA" id="ARBA00004123"/>
    </source>
</evidence>
<dbReference type="PROSITE" id="PS50048">
    <property type="entry name" value="ZN2_CY6_FUNGAL_2"/>
    <property type="match status" value="1"/>
</dbReference>
<organism evidence="5 6">
    <name type="scientific">Komagataella phaffii (strain GS115 / ATCC 20864)</name>
    <name type="common">Yeast</name>
    <name type="synonym">Pichia pastoris</name>
    <dbReference type="NCBI Taxonomy" id="644223"/>
    <lineage>
        <taxon>Eukaryota</taxon>
        <taxon>Fungi</taxon>
        <taxon>Dikarya</taxon>
        <taxon>Ascomycota</taxon>
        <taxon>Saccharomycotina</taxon>
        <taxon>Pichiomycetes</taxon>
        <taxon>Pichiales</taxon>
        <taxon>Pichiaceae</taxon>
        <taxon>Komagataella</taxon>
    </lineage>
</organism>
<evidence type="ECO:0000313" key="6">
    <source>
        <dbReference type="Proteomes" id="UP000000314"/>
    </source>
</evidence>
<dbReference type="OMA" id="GLECVWP"/>
<dbReference type="GO" id="GO:0005634">
    <property type="term" value="C:nucleus"/>
    <property type="evidence" value="ECO:0007669"/>
    <property type="project" value="UniProtKB-SubCell"/>
</dbReference>
<gene>
    <name evidence="5" type="ordered locus">PAS_chr3_0836</name>
</gene>
<dbReference type="GeneID" id="8200325"/>
<reference evidence="5 6" key="1">
    <citation type="journal article" date="2009" name="Nat. Biotechnol.">
        <title>Genome sequence of the recombinant protein production host Pichia pastoris.</title>
        <authorList>
            <person name="De Schutter K."/>
            <person name="Lin Y.C."/>
            <person name="Tiels P."/>
            <person name="Van Hecke A."/>
            <person name="Glinka S."/>
            <person name="Weber-Lehmann J."/>
            <person name="Rouze P."/>
            <person name="Van de Peer Y."/>
            <person name="Callewaert N."/>
        </authorList>
    </citation>
    <scope>NUCLEOTIDE SEQUENCE [LARGE SCALE GENOMIC DNA]</scope>
    <source>
        <strain evidence="6">GS115 / ATCC 20864</strain>
    </source>
</reference>
<feature type="region of interest" description="Disordered" evidence="3">
    <location>
        <begin position="215"/>
        <end position="242"/>
    </location>
</feature>
<dbReference type="Gene3D" id="4.10.240.10">
    <property type="entry name" value="Zn(2)-C6 fungal-type DNA-binding domain"/>
    <property type="match status" value="1"/>
</dbReference>
<proteinExistence type="predicted"/>
<dbReference type="SMR" id="C4R5Q1"/>
<feature type="compositionally biased region" description="Basic and acidic residues" evidence="3">
    <location>
        <begin position="774"/>
        <end position="784"/>
    </location>
</feature>
<dbReference type="SMART" id="SM00066">
    <property type="entry name" value="GAL4"/>
    <property type="match status" value="1"/>
</dbReference>
<dbReference type="GO" id="GO:0000976">
    <property type="term" value="F:transcription cis-regulatory region binding"/>
    <property type="evidence" value="ECO:0007669"/>
    <property type="project" value="TreeGrafter"/>
</dbReference>
<dbReference type="AlphaFoldDB" id="C4R5Q1"/>
<evidence type="ECO:0000256" key="2">
    <source>
        <dbReference type="ARBA" id="ARBA00023242"/>
    </source>
</evidence>
<dbReference type="Pfam" id="PF11951">
    <property type="entry name" value="Fungal_trans_2"/>
    <property type="match status" value="1"/>
</dbReference>
<dbReference type="GO" id="GO:0000981">
    <property type="term" value="F:DNA-binding transcription factor activity, RNA polymerase II-specific"/>
    <property type="evidence" value="ECO:0007669"/>
    <property type="project" value="InterPro"/>
</dbReference>
<feature type="compositionally biased region" description="Low complexity" evidence="3">
    <location>
        <begin position="35"/>
        <end position="44"/>
    </location>
</feature>
<feature type="compositionally biased region" description="Polar residues" evidence="3">
    <location>
        <begin position="215"/>
        <end position="234"/>
    </location>
</feature>
<dbReference type="InterPro" id="IPR001138">
    <property type="entry name" value="Zn2Cys6_DnaBD"/>
</dbReference>
<feature type="compositionally biased region" description="Polar residues" evidence="3">
    <location>
        <begin position="754"/>
        <end position="773"/>
    </location>
</feature>
<dbReference type="Pfam" id="PF00172">
    <property type="entry name" value="Zn_clus"/>
    <property type="match status" value="1"/>
</dbReference>
<feature type="region of interest" description="Disordered" evidence="3">
    <location>
        <begin position="24"/>
        <end position="56"/>
    </location>
</feature>
<name>C4R5Q1_KOMPG</name>
<dbReference type="CDD" id="cd00067">
    <property type="entry name" value="GAL4"/>
    <property type="match status" value="1"/>
</dbReference>